<proteinExistence type="predicted"/>
<feature type="compositionally biased region" description="Polar residues" evidence="1">
    <location>
        <begin position="309"/>
        <end position="328"/>
    </location>
</feature>
<feature type="compositionally biased region" description="Acidic residues" evidence="1">
    <location>
        <begin position="139"/>
        <end position="149"/>
    </location>
</feature>
<feature type="region of interest" description="Disordered" evidence="1">
    <location>
        <begin position="307"/>
        <end position="329"/>
    </location>
</feature>
<feature type="compositionally biased region" description="Basic and acidic residues" evidence="1">
    <location>
        <begin position="415"/>
        <end position="425"/>
    </location>
</feature>
<comment type="caution">
    <text evidence="2">The sequence shown here is derived from an EMBL/GenBank/DDBJ whole genome shotgun (WGS) entry which is preliminary data.</text>
</comment>
<gene>
    <name evidence="2" type="primary">HERC1</name>
    <name evidence="2" type="ORF">SPIL2461_LOCUS1624</name>
</gene>
<feature type="compositionally biased region" description="Acidic residues" evidence="1">
    <location>
        <begin position="524"/>
        <end position="540"/>
    </location>
</feature>
<organism evidence="2 3">
    <name type="scientific">Symbiodinium pilosum</name>
    <name type="common">Dinoflagellate</name>
    <dbReference type="NCBI Taxonomy" id="2952"/>
    <lineage>
        <taxon>Eukaryota</taxon>
        <taxon>Sar</taxon>
        <taxon>Alveolata</taxon>
        <taxon>Dinophyceae</taxon>
        <taxon>Suessiales</taxon>
        <taxon>Symbiodiniaceae</taxon>
        <taxon>Symbiodinium</taxon>
    </lineage>
</organism>
<name>A0A812J1Y8_SYMPI</name>
<sequence length="705" mass="76815">MSLNHVMLEIVALTWCPLHSAPKMLPIELCRREVKVLRQEMGLPTNLKLLEVDASGMKRLFSHGIRRVKSRAQTSEPILEKFFDLLDVYWANADEEAIQQMLAIEDGSPYDGYESAEGAGLPDGEGEIPETQVIPTHSDEEEEDVEDALPETPPASPTHVSAELEKSREDSHATASVLPKCGTHEPSQDSGATATVSPKHGTHEPSEDSDAAASVLPNRGTHVVAEPCDGASVVPACDLPFRGHPIRALLPLPGQWEELTPHPADPPAKTHAFDEAAASNKLTPEGRAKLLAHLASRKEKIRQMLATRTHAQQAAPPTQGPNPDNVETQGYDADAAHAETVAVLNRGYSADSARAVDLDLDVAASRADVELGKASALKTLATPPPPQPEKLQPEAKPSLPLPSQVEKPGPQPDLGKAKSEVEKPHAQQAPPCEEQAAKPMRPQVESPKPSEPVNKELSNHEKNLSDMDVDSFPEKVHVKRTDQRAKFSKEKEKDLEMMENINNGGRGRGRGGRGRGRSPAVPEGSDEEPAAQSLDTEDEGSQSADTKHYSESEAEPPAKRGGVPKARGKENIVQGNGKPAKKKAAKVDDKEEPPRKKSRASKDEPESEKKGSKGRKTFASRRPPTTADALCRFEILRDTFKEQISINFATPSVWELDWWNFAFPKLTERGVSSEAYPELAKKYATKFLRKHRDHLAASNAGDDEE</sequence>
<feature type="compositionally biased region" description="Low complexity" evidence="1">
    <location>
        <begin position="426"/>
        <end position="439"/>
    </location>
</feature>
<keyword evidence="3" id="KW-1185">Reference proteome</keyword>
<feature type="region of interest" description="Disordered" evidence="1">
    <location>
        <begin position="376"/>
        <end position="624"/>
    </location>
</feature>
<feature type="compositionally biased region" description="Basic residues" evidence="1">
    <location>
        <begin position="507"/>
        <end position="516"/>
    </location>
</feature>
<protein>
    <submittedName>
        <fullName evidence="2">HERC1 protein</fullName>
    </submittedName>
</protein>
<feature type="compositionally biased region" description="Basic and acidic residues" evidence="1">
    <location>
        <begin position="585"/>
        <end position="611"/>
    </location>
</feature>
<evidence type="ECO:0000256" key="1">
    <source>
        <dbReference type="SAM" id="MobiDB-lite"/>
    </source>
</evidence>
<dbReference type="EMBL" id="CAJNIZ010001594">
    <property type="protein sequence ID" value="CAE7194984.1"/>
    <property type="molecule type" value="Genomic_DNA"/>
</dbReference>
<feature type="compositionally biased region" description="Basic and acidic residues" evidence="1">
    <location>
        <begin position="453"/>
        <end position="465"/>
    </location>
</feature>
<dbReference type="AlphaFoldDB" id="A0A812J1Y8"/>
<accession>A0A812J1Y8</accession>
<feature type="compositionally biased region" description="Basic and acidic residues" evidence="1">
    <location>
        <begin position="472"/>
        <end position="496"/>
    </location>
</feature>
<dbReference type="Proteomes" id="UP000649617">
    <property type="component" value="Unassembled WGS sequence"/>
</dbReference>
<feature type="compositionally biased region" description="Basic and acidic residues" evidence="1">
    <location>
        <begin position="162"/>
        <end position="172"/>
    </location>
</feature>
<reference evidence="2" key="1">
    <citation type="submission" date="2021-02" db="EMBL/GenBank/DDBJ databases">
        <authorList>
            <person name="Dougan E. K."/>
            <person name="Rhodes N."/>
            <person name="Thang M."/>
            <person name="Chan C."/>
        </authorList>
    </citation>
    <scope>NUCLEOTIDE SEQUENCE</scope>
</reference>
<evidence type="ECO:0000313" key="3">
    <source>
        <dbReference type="Proteomes" id="UP000649617"/>
    </source>
</evidence>
<evidence type="ECO:0000313" key="2">
    <source>
        <dbReference type="EMBL" id="CAE7194984.1"/>
    </source>
</evidence>
<feature type="region of interest" description="Disordered" evidence="1">
    <location>
        <begin position="109"/>
        <end position="213"/>
    </location>
</feature>